<dbReference type="PRINTS" id="PR01005">
    <property type="entry name" value="FLGHOOKAP1"/>
</dbReference>
<evidence type="ECO:0000256" key="3">
    <source>
        <dbReference type="ARBA" id="ARBA00009677"/>
    </source>
</evidence>
<keyword evidence="11" id="KW-0282">Flagellum</keyword>
<evidence type="ECO:0000313" key="12">
    <source>
        <dbReference type="Proteomes" id="UP000005695"/>
    </source>
</evidence>
<evidence type="ECO:0000256" key="6">
    <source>
        <dbReference type="ARBA" id="ARBA00023143"/>
    </source>
</evidence>
<evidence type="ECO:0000256" key="1">
    <source>
        <dbReference type="ARBA" id="ARBA00004365"/>
    </source>
</evidence>
<feature type="domain" description="Flagellar basal-body/hook protein C-terminal" evidence="9">
    <location>
        <begin position="425"/>
        <end position="463"/>
    </location>
</feature>
<accession>Q1K372</accession>
<dbReference type="GO" id="GO:0009424">
    <property type="term" value="C:bacterial-type flagellum hook"/>
    <property type="evidence" value="ECO:0007669"/>
    <property type="project" value="UniProtKB-UniRule"/>
</dbReference>
<sequence length="465" mass="48768">MAGLIGALNTGKTGLMVSQKGIEVTGNNLTNASTEGYSRQVLKVSSSPALEHNGIIVGHGAVVTAIARQESVFVTKQLINKSGDYGEQAAMAEPLGELERIAGISDDNLVADINAYFEAWQALSNEPSGTVERQEVIQMGKNIAKTFASMDADLNELTENINVSIAAEVDTINQMADQIASLNLRIVSTEAGGTSANGLRDDRDQLLQELSELVGINTYEGGSGMVSVQLSSGLPLVEGGIASSMSSSRVDGLTTLSLDMGATTVELGLDDFGGEIKGLMSVRDNEIPQVRDSLDRLAYTLANEVNAVHEAGVDLDGNPGVSFFSYSTSTAADAEAWTGAAATLAVAITQTDQVAAGATSSSGDNTNTLAMVALQDAEVVDGSTFNEFYSQIASKVGLAVDQNTYELETAQDALVQVQNMRDSAVGVSTDEELLLLTQYQTGYRAAAQYINAINEMLDTMLTMGA</sequence>
<evidence type="ECO:0000256" key="5">
    <source>
        <dbReference type="ARBA" id="ARBA00022525"/>
    </source>
</evidence>
<feature type="domain" description="Flagellar basal body rod protein N-terminal" evidence="8">
    <location>
        <begin position="8"/>
        <end position="37"/>
    </location>
</feature>
<evidence type="ECO:0000259" key="10">
    <source>
        <dbReference type="Pfam" id="PF22638"/>
    </source>
</evidence>
<dbReference type="Pfam" id="PF22638">
    <property type="entry name" value="FlgK_D1"/>
    <property type="match status" value="1"/>
</dbReference>
<dbReference type="GO" id="GO:0005576">
    <property type="term" value="C:extracellular region"/>
    <property type="evidence" value="ECO:0007669"/>
    <property type="project" value="UniProtKB-SubCell"/>
</dbReference>
<organism evidence="11 12">
    <name type="scientific">Desulfuromonas acetoxidans (strain DSM 684 / 11070)</name>
    <dbReference type="NCBI Taxonomy" id="281689"/>
    <lineage>
        <taxon>Bacteria</taxon>
        <taxon>Pseudomonadati</taxon>
        <taxon>Thermodesulfobacteriota</taxon>
        <taxon>Desulfuromonadia</taxon>
        <taxon>Desulfuromonadales</taxon>
        <taxon>Desulfuromonadaceae</taxon>
        <taxon>Desulfuromonas</taxon>
    </lineage>
</organism>
<comment type="similarity">
    <text evidence="3 7">Belongs to the flagella basal body rod proteins family.</text>
</comment>
<dbReference type="SUPFAM" id="SSF64518">
    <property type="entry name" value="Phase 1 flagellin"/>
    <property type="match status" value="1"/>
</dbReference>
<dbReference type="OrthoDB" id="9802553at2"/>
<keyword evidence="11" id="KW-0969">Cilium</keyword>
<evidence type="ECO:0000259" key="8">
    <source>
        <dbReference type="Pfam" id="PF00460"/>
    </source>
</evidence>
<dbReference type="InterPro" id="IPR053927">
    <property type="entry name" value="FlgK_helical"/>
</dbReference>
<dbReference type="PANTHER" id="PTHR30033">
    <property type="entry name" value="FLAGELLAR HOOK-ASSOCIATED PROTEIN 1"/>
    <property type="match status" value="1"/>
</dbReference>
<comment type="subcellular location">
    <subcellularLocation>
        <location evidence="1 7">Bacterial flagellum</location>
    </subcellularLocation>
    <subcellularLocation>
        <location evidence="2 7">Secreted</location>
    </subcellularLocation>
</comment>
<feature type="domain" description="Flagellar hook-associated protein FlgK helical" evidence="10">
    <location>
        <begin position="96"/>
        <end position="324"/>
    </location>
</feature>
<dbReference type="NCBIfam" id="TIGR02492">
    <property type="entry name" value="flgK_ends"/>
    <property type="match status" value="1"/>
</dbReference>
<gene>
    <name evidence="7" type="primary">flgK</name>
    <name evidence="11" type="ORF">Dace_2968</name>
</gene>
<dbReference type="GO" id="GO:0005198">
    <property type="term" value="F:structural molecule activity"/>
    <property type="evidence" value="ECO:0007669"/>
    <property type="project" value="UniProtKB-UniRule"/>
</dbReference>
<dbReference type="Pfam" id="PF06429">
    <property type="entry name" value="Flg_bbr_C"/>
    <property type="match status" value="1"/>
</dbReference>
<keyword evidence="12" id="KW-1185">Reference proteome</keyword>
<dbReference type="Proteomes" id="UP000005695">
    <property type="component" value="Unassembled WGS sequence"/>
</dbReference>
<dbReference type="GO" id="GO:0044780">
    <property type="term" value="P:bacterial-type flagellum assembly"/>
    <property type="evidence" value="ECO:0007669"/>
    <property type="project" value="InterPro"/>
</dbReference>
<evidence type="ECO:0000259" key="9">
    <source>
        <dbReference type="Pfam" id="PF06429"/>
    </source>
</evidence>
<dbReference type="InterPro" id="IPR010930">
    <property type="entry name" value="Flg_bb/hook_C_dom"/>
</dbReference>
<evidence type="ECO:0000256" key="2">
    <source>
        <dbReference type="ARBA" id="ARBA00004613"/>
    </source>
</evidence>
<dbReference type="AlphaFoldDB" id="Q1K372"/>
<evidence type="ECO:0000313" key="11">
    <source>
        <dbReference type="EMBL" id="EAT17102.1"/>
    </source>
</evidence>
<proteinExistence type="inferred from homology"/>
<keyword evidence="5 7" id="KW-0964">Secreted</keyword>
<evidence type="ECO:0000256" key="7">
    <source>
        <dbReference type="RuleBase" id="RU362065"/>
    </source>
</evidence>
<keyword evidence="6 7" id="KW-0975">Bacterial flagellum</keyword>
<name>Q1K372_DESA6</name>
<dbReference type="Pfam" id="PF00460">
    <property type="entry name" value="Flg_bb_rod"/>
    <property type="match status" value="1"/>
</dbReference>
<dbReference type="RefSeq" id="WP_005998028.1">
    <property type="nucleotide sequence ID" value="NZ_AAEW02000002.1"/>
</dbReference>
<dbReference type="InterPro" id="IPR002371">
    <property type="entry name" value="FlgK"/>
</dbReference>
<reference evidence="11" key="1">
    <citation type="submission" date="2006-05" db="EMBL/GenBank/DDBJ databases">
        <title>Annotation of the draft genome assembly of Desulfuromonas acetoxidans DSM 684.</title>
        <authorList>
            <consortium name="US DOE Joint Genome Institute (JGI-ORNL)"/>
            <person name="Larimer F."/>
            <person name="Land M."/>
            <person name="Hauser L."/>
        </authorList>
    </citation>
    <scope>NUCLEOTIDE SEQUENCE [LARGE SCALE GENOMIC DNA]</scope>
    <source>
        <strain evidence="11">DSM 684</strain>
    </source>
</reference>
<dbReference type="PANTHER" id="PTHR30033:SF1">
    <property type="entry name" value="FLAGELLAR HOOK-ASSOCIATED PROTEIN 1"/>
    <property type="match status" value="1"/>
</dbReference>
<dbReference type="EMBL" id="AAEW02000002">
    <property type="protein sequence ID" value="EAT17102.1"/>
    <property type="molecule type" value="Genomic_DNA"/>
</dbReference>
<reference evidence="11" key="2">
    <citation type="submission" date="2006-05" db="EMBL/GenBank/DDBJ databases">
        <title>Sequencing of the draft genome and assembly of Desulfuromonas acetoxidans DSM 684.</title>
        <authorList>
            <consortium name="US DOE Joint Genome Institute (JGI-PGF)"/>
            <person name="Copeland A."/>
            <person name="Lucas S."/>
            <person name="Lapidus A."/>
            <person name="Barry K."/>
            <person name="Detter J.C."/>
            <person name="Glavina del Rio T."/>
            <person name="Hammon N."/>
            <person name="Israni S."/>
            <person name="Dalin E."/>
            <person name="Tice H."/>
            <person name="Bruce D."/>
            <person name="Pitluck S."/>
            <person name="Richardson P."/>
        </authorList>
    </citation>
    <scope>NUCLEOTIDE SEQUENCE [LARGE SCALE GENOMIC DNA]</scope>
    <source>
        <strain evidence="11">DSM 684</strain>
    </source>
</reference>
<keyword evidence="11" id="KW-0966">Cell projection</keyword>
<protein>
    <recommendedName>
        <fullName evidence="4 7">Flagellar hook-associated protein 1</fullName>
        <shortName evidence="7">HAP1</shortName>
    </recommendedName>
</protein>
<dbReference type="InterPro" id="IPR001444">
    <property type="entry name" value="Flag_bb_rod_N"/>
</dbReference>
<evidence type="ECO:0000256" key="4">
    <source>
        <dbReference type="ARBA" id="ARBA00016244"/>
    </source>
</evidence>
<comment type="caution">
    <text evidence="11">The sequence shown here is derived from an EMBL/GenBank/DDBJ whole genome shotgun (WGS) entry which is preliminary data.</text>
</comment>